<evidence type="ECO:0000256" key="4">
    <source>
        <dbReference type="SAM" id="MobiDB-lite"/>
    </source>
</evidence>
<keyword evidence="3" id="KW-0175">Coiled coil</keyword>
<sequence length="588" mass="66113">MADKTTAPPQFNAKYVKLGTVVVMVSLFSLAILAIVLTALENIEEEVEQKIKESLQTVLRATQEAHHIWIQHRLLELGNTAQSERIVVATDILNNPASPSIMRSSAEANIERSFSQMMETYQDKAYWISDPQGRVLFSNQRVPPKQVHPLFELKRDKMEQVIDGESLFITGLPQQNKHSNNMYFSAPIIDLDQQVHGALIVSVNQRDHFSRITQLGRIWNSGETYAFDRNGLMLSASRFEEQLHRVGILEPGQDAINSLYITEPKENLSNASQALTLMAQSAIQGNTSFNIKGYPDYRGVNVVGAWTWQPSYDFGLTTEIDKAEAFQIYYRTRNIVVLGIISSLLVAVSLFLLLYFSQRNAKQNLRQARVVLEDRVKERTADLEASQQELRTAYRELEKLAVTDSLTGIPNRRCADEFLEQEWRRAQRGGYPITIMLIDIDHFKLFNDHYGHPAGDVCLEKVAKTLIETGICKRPGDLIARYGGEEFIAILSNSDFDYAEFSANRLVKAINNAEIPHQFSLVENQKNVTISVGVSIAENADIGLAEIIDLADKALYLSKQNGRNTFRFKLPEADSAKPNPDSSAKASG</sequence>
<dbReference type="CDD" id="cd01949">
    <property type="entry name" value="GGDEF"/>
    <property type="match status" value="1"/>
</dbReference>
<dbReference type="CDD" id="cd18773">
    <property type="entry name" value="PDC1_HK_sensor"/>
    <property type="match status" value="1"/>
</dbReference>
<comment type="caution">
    <text evidence="7">The sequence shown here is derived from an EMBL/GenBank/DDBJ whole genome shotgun (WGS) entry which is preliminary data.</text>
</comment>
<dbReference type="RefSeq" id="WP_329776500.1">
    <property type="nucleotide sequence ID" value="NZ_JAYDYW010000015.1"/>
</dbReference>
<feature type="coiled-coil region" evidence="3">
    <location>
        <begin position="33"/>
        <end position="64"/>
    </location>
</feature>
<evidence type="ECO:0000313" key="8">
    <source>
        <dbReference type="Proteomes" id="UP001310248"/>
    </source>
</evidence>
<dbReference type="SUPFAM" id="SSF55073">
    <property type="entry name" value="Nucleotide cyclase"/>
    <property type="match status" value="1"/>
</dbReference>
<dbReference type="GO" id="GO:0052621">
    <property type="term" value="F:diguanylate cyclase activity"/>
    <property type="evidence" value="ECO:0007669"/>
    <property type="project" value="UniProtKB-EC"/>
</dbReference>
<dbReference type="Pfam" id="PF00990">
    <property type="entry name" value="GGDEF"/>
    <property type="match status" value="1"/>
</dbReference>
<accession>A0ABU7G8E0</accession>
<feature type="transmembrane region" description="Helical" evidence="5">
    <location>
        <begin position="20"/>
        <end position="40"/>
    </location>
</feature>
<keyword evidence="5" id="KW-1133">Transmembrane helix</keyword>
<keyword evidence="5" id="KW-0472">Membrane</keyword>
<name>A0ABU7G8E0_9ALTE</name>
<proteinExistence type="predicted"/>
<dbReference type="Proteomes" id="UP001310248">
    <property type="component" value="Unassembled WGS sequence"/>
</dbReference>
<dbReference type="NCBIfam" id="TIGR00254">
    <property type="entry name" value="GGDEF"/>
    <property type="match status" value="1"/>
</dbReference>
<dbReference type="InterPro" id="IPR043128">
    <property type="entry name" value="Rev_trsase/Diguanyl_cyclase"/>
</dbReference>
<dbReference type="EMBL" id="JAYDYW010000015">
    <property type="protein sequence ID" value="MEE1675678.1"/>
    <property type="molecule type" value="Genomic_DNA"/>
</dbReference>
<feature type="region of interest" description="Disordered" evidence="4">
    <location>
        <begin position="568"/>
        <end position="588"/>
    </location>
</feature>
<evidence type="ECO:0000256" key="2">
    <source>
        <dbReference type="ARBA" id="ARBA00034247"/>
    </source>
</evidence>
<dbReference type="InterPro" id="IPR050469">
    <property type="entry name" value="Diguanylate_Cyclase"/>
</dbReference>
<evidence type="ECO:0000256" key="3">
    <source>
        <dbReference type="SAM" id="Coils"/>
    </source>
</evidence>
<evidence type="ECO:0000256" key="1">
    <source>
        <dbReference type="ARBA" id="ARBA00012528"/>
    </source>
</evidence>
<feature type="domain" description="GGDEF" evidence="6">
    <location>
        <begin position="431"/>
        <end position="571"/>
    </location>
</feature>
<reference evidence="7 8" key="2">
    <citation type="submission" date="2023-12" db="EMBL/GenBank/DDBJ databases">
        <authorList>
            <consortium name="Cladostephus spongiosus"/>
            <person name="Lorente B."/>
            <person name="Cabral C."/>
            <person name="Frias J."/>
            <person name="Faria J."/>
            <person name="Toubarro D."/>
        </authorList>
    </citation>
    <scope>NUCLEOTIDE SEQUENCE [LARGE SCALE GENOMIC DNA]</scope>
    <source>
        <strain evidence="7 8">ZMCS4</strain>
    </source>
</reference>
<comment type="catalytic activity">
    <reaction evidence="2">
        <text>2 GTP = 3',3'-c-di-GMP + 2 diphosphate</text>
        <dbReference type="Rhea" id="RHEA:24898"/>
        <dbReference type="ChEBI" id="CHEBI:33019"/>
        <dbReference type="ChEBI" id="CHEBI:37565"/>
        <dbReference type="ChEBI" id="CHEBI:58805"/>
        <dbReference type="EC" id="2.7.7.65"/>
    </reaction>
</comment>
<dbReference type="PROSITE" id="PS50887">
    <property type="entry name" value="GGDEF"/>
    <property type="match status" value="1"/>
</dbReference>
<dbReference type="EC" id="2.7.7.65" evidence="1"/>
<keyword evidence="7" id="KW-0808">Transferase</keyword>
<gene>
    <name evidence="7" type="ORF">SNR37_001004</name>
</gene>
<dbReference type="PANTHER" id="PTHR45138:SF9">
    <property type="entry name" value="DIGUANYLATE CYCLASE DGCM-RELATED"/>
    <property type="match status" value="1"/>
</dbReference>
<organism evidence="7 8">
    <name type="scientific">Agarivorans aestuarii</name>
    <dbReference type="NCBI Taxonomy" id="1563703"/>
    <lineage>
        <taxon>Bacteria</taxon>
        <taxon>Pseudomonadati</taxon>
        <taxon>Pseudomonadota</taxon>
        <taxon>Gammaproteobacteria</taxon>
        <taxon>Alteromonadales</taxon>
        <taxon>Alteromonadaceae</taxon>
        <taxon>Agarivorans</taxon>
    </lineage>
</organism>
<evidence type="ECO:0000313" key="7">
    <source>
        <dbReference type="EMBL" id="MEE1675678.1"/>
    </source>
</evidence>
<protein>
    <recommendedName>
        <fullName evidence="1">diguanylate cyclase</fullName>
        <ecNumber evidence="1">2.7.7.65</ecNumber>
    </recommendedName>
</protein>
<reference evidence="8" key="1">
    <citation type="submission" date="2023-07" db="EMBL/GenBank/DDBJ databases">
        <title>Draft genome sequence of Agarivorans aestuarii strain ZMCS4, a CAZymes producing bacteria isolated from the marine brown algae Clodostephus spongiosus.</title>
        <authorList>
            <person name="Lorente B."/>
            <person name="Cabral C."/>
            <person name="Frias J."/>
            <person name="Faria J."/>
            <person name="Toubarro D."/>
        </authorList>
    </citation>
    <scope>NUCLEOTIDE SEQUENCE [LARGE SCALE GENOMIC DNA]</scope>
    <source>
        <strain evidence="8">ZMCS4</strain>
    </source>
</reference>
<dbReference type="PANTHER" id="PTHR45138">
    <property type="entry name" value="REGULATORY COMPONENTS OF SENSORY TRANSDUCTION SYSTEM"/>
    <property type="match status" value="1"/>
</dbReference>
<keyword evidence="7" id="KW-0548">Nucleotidyltransferase</keyword>
<keyword evidence="5" id="KW-0812">Transmembrane</keyword>
<dbReference type="Gene3D" id="3.30.70.270">
    <property type="match status" value="1"/>
</dbReference>
<dbReference type="InterPro" id="IPR029787">
    <property type="entry name" value="Nucleotide_cyclase"/>
</dbReference>
<evidence type="ECO:0000256" key="5">
    <source>
        <dbReference type="SAM" id="Phobius"/>
    </source>
</evidence>
<keyword evidence="8" id="KW-1185">Reference proteome</keyword>
<dbReference type="SMART" id="SM00267">
    <property type="entry name" value="GGDEF"/>
    <property type="match status" value="1"/>
</dbReference>
<dbReference type="InterPro" id="IPR000160">
    <property type="entry name" value="GGDEF_dom"/>
</dbReference>
<feature type="transmembrane region" description="Helical" evidence="5">
    <location>
        <begin position="335"/>
        <end position="356"/>
    </location>
</feature>
<evidence type="ECO:0000259" key="6">
    <source>
        <dbReference type="PROSITE" id="PS50887"/>
    </source>
</evidence>